<dbReference type="EMBL" id="GEBQ01020903">
    <property type="protein sequence ID" value="JAT19074.1"/>
    <property type="molecule type" value="Transcribed_RNA"/>
</dbReference>
<evidence type="ECO:0000313" key="2">
    <source>
        <dbReference type="EMBL" id="JAT19074.1"/>
    </source>
</evidence>
<dbReference type="CDD" id="cd20901">
    <property type="entry name" value="CC_AF10"/>
    <property type="match status" value="1"/>
</dbReference>
<accession>A0A1B6L6E0</accession>
<dbReference type="InterPro" id="IPR049773">
    <property type="entry name" value="AF10-like_CC"/>
</dbReference>
<feature type="region of interest" description="Disordered" evidence="1">
    <location>
        <begin position="194"/>
        <end position="222"/>
    </location>
</feature>
<organism evidence="2">
    <name type="scientific">Graphocephala atropunctata</name>
    <dbReference type="NCBI Taxonomy" id="36148"/>
    <lineage>
        <taxon>Eukaryota</taxon>
        <taxon>Metazoa</taxon>
        <taxon>Ecdysozoa</taxon>
        <taxon>Arthropoda</taxon>
        <taxon>Hexapoda</taxon>
        <taxon>Insecta</taxon>
        <taxon>Pterygota</taxon>
        <taxon>Neoptera</taxon>
        <taxon>Paraneoptera</taxon>
        <taxon>Hemiptera</taxon>
        <taxon>Auchenorrhyncha</taxon>
        <taxon>Membracoidea</taxon>
        <taxon>Cicadellidae</taxon>
        <taxon>Cicadellinae</taxon>
        <taxon>Cicadellini</taxon>
        <taxon>Graphocephala</taxon>
    </lineage>
</organism>
<feature type="compositionally biased region" description="Low complexity" evidence="1">
    <location>
        <begin position="338"/>
        <end position="352"/>
    </location>
</feature>
<gene>
    <name evidence="2" type="ORF">g.33917</name>
</gene>
<feature type="compositionally biased region" description="Basic and acidic residues" evidence="1">
    <location>
        <begin position="420"/>
        <end position="429"/>
    </location>
</feature>
<reference evidence="2" key="1">
    <citation type="submission" date="2015-11" db="EMBL/GenBank/DDBJ databases">
        <title>De novo transcriptome assembly of four potential Pierce s Disease insect vectors from Arizona vineyards.</title>
        <authorList>
            <person name="Tassone E.E."/>
        </authorList>
    </citation>
    <scope>NUCLEOTIDE SEQUENCE</scope>
</reference>
<sequence length="437" mass="46304">ARLLGTSSTAGVVVGMAGVVVTGLEGSEATASGTDKSDKGRKQKRGGSTVSKRGGRNSQATPPPTPQTQASPTPPVITTTATTIPAISTPTPVVMPVSQVIKESPPSSPDSKQKIKKLSQSRDEKEKLFQNGVSAPHMLGNQLNPASTMAQKMSDTLSQELEAHSIFTSEPNLSTQPGQLVGPQLHSRVIASVRGSGAGTPQSSGTPPASAGWGPNNTSTPQTLDQLLERQWEQGSQFLMEQAQHFDSEVASLLTCLHQLRAENLRLEEHVNSLLQRRDHLLAVNARLAIPLVPPTPVNNIHPAATAPTVSMDNSRTVAGTQPPRVNNTYPSGVENGPTSPSQPSQQYLPSQNPISRHHSPGSTAQPYVCSAPGVVVRSSNVTSVPESRRSSNQASSSHPQSPYSSMYSVQPPQQSQIVMRRDVPDLHHQNPSSKPS</sequence>
<feature type="region of interest" description="Disordered" evidence="1">
    <location>
        <begin position="295"/>
        <end position="437"/>
    </location>
</feature>
<dbReference type="AlphaFoldDB" id="A0A1B6L6E0"/>
<evidence type="ECO:0000256" key="1">
    <source>
        <dbReference type="SAM" id="MobiDB-lite"/>
    </source>
</evidence>
<protein>
    <submittedName>
        <fullName evidence="2">Uncharacterized protein</fullName>
    </submittedName>
</protein>
<feature type="compositionally biased region" description="Polar residues" evidence="1">
    <location>
        <begin position="308"/>
        <end position="331"/>
    </location>
</feature>
<proteinExistence type="predicted"/>
<feature type="compositionally biased region" description="Low complexity" evidence="1">
    <location>
        <begin position="67"/>
        <end position="94"/>
    </location>
</feature>
<feature type="compositionally biased region" description="Low complexity" evidence="1">
    <location>
        <begin position="391"/>
        <end position="409"/>
    </location>
</feature>
<feature type="region of interest" description="Disordered" evidence="1">
    <location>
        <begin position="23"/>
        <end position="125"/>
    </location>
</feature>
<name>A0A1B6L6E0_9HEMI</name>
<feature type="non-terminal residue" evidence="2">
    <location>
        <position position="1"/>
    </location>
</feature>